<keyword evidence="3 4" id="KW-0949">S-adenosyl-L-methionine</keyword>
<evidence type="ECO:0000259" key="7">
    <source>
        <dbReference type="Pfam" id="PF08241"/>
    </source>
</evidence>
<dbReference type="GO" id="GO:0008757">
    <property type="term" value="F:S-adenosylmethionine-dependent methyltransferase activity"/>
    <property type="evidence" value="ECO:0007669"/>
    <property type="project" value="InterPro"/>
</dbReference>
<keyword evidence="1 4" id="KW-0489">Methyltransferase</keyword>
<dbReference type="PROSITE" id="PS51581">
    <property type="entry name" value="SAM_GTMT"/>
    <property type="match status" value="1"/>
</dbReference>
<proteinExistence type="inferred from homology"/>
<evidence type="ECO:0000313" key="9">
    <source>
        <dbReference type="Proteomes" id="UP000002630"/>
    </source>
</evidence>
<dbReference type="EMBL" id="FN649738">
    <property type="protein sequence ID" value="CBN74411.1"/>
    <property type="molecule type" value="Genomic_DNA"/>
</dbReference>
<sequence>MKTAVPVHALWAGFCALSPCHAFVPSSSLSSFGGHTGVDGRTAASFDRYGHRHDCAYGAAGSARDKGRRRAAPSRPRAQGDVSMGLRSAAKNTWKRARGGGKGKTRSDGELKEGIANFYDKSSGLWEEMWGEHMHHGYYVQGVKPKNMEHHRAAQRFMIGRSLEWAGVEEGGAAPKTGVDIGCGVGGSSRAISRRYGTSMTGISLSPVQVERAKTLSEAAGLGDKCKFQVADALNTPFDTDSFDLVWSMESGEHMPYKPKFVGELARICAPGGRVLVVTWCHRDLEEGETELTPKEEKLLAKINKAYYLPRWCSTADYVKYFEDEGLVDIKRADWTDNIQNFWPAVIRSSLSFEGIVGLLKSGPVTIRGAVAMLLMVRGYKRGLVKFGLITGKKP</sequence>
<dbReference type="InterPro" id="IPR013216">
    <property type="entry name" value="Methyltransf_11"/>
</dbReference>
<dbReference type="Proteomes" id="UP000002630">
    <property type="component" value="Linkage Group LG13"/>
</dbReference>
<dbReference type="SUPFAM" id="SSF53335">
    <property type="entry name" value="S-adenosyl-L-methionine-dependent methyltransferases"/>
    <property type="match status" value="1"/>
</dbReference>
<dbReference type="CDD" id="cd02440">
    <property type="entry name" value="AdoMet_MTases"/>
    <property type="match status" value="1"/>
</dbReference>
<evidence type="ECO:0000256" key="6">
    <source>
        <dbReference type="SAM" id="SignalP"/>
    </source>
</evidence>
<keyword evidence="9" id="KW-1185">Reference proteome</keyword>
<reference evidence="8 9" key="1">
    <citation type="journal article" date="2010" name="Nature">
        <title>The Ectocarpus genome and the independent evolution of multicellularity in brown algae.</title>
        <authorList>
            <person name="Cock J.M."/>
            <person name="Sterck L."/>
            <person name="Rouze P."/>
            <person name="Scornet D."/>
            <person name="Allen A.E."/>
            <person name="Amoutzias G."/>
            <person name="Anthouard V."/>
            <person name="Artiguenave F."/>
            <person name="Aury J.M."/>
            <person name="Badger J.H."/>
            <person name="Beszteri B."/>
            <person name="Billiau K."/>
            <person name="Bonnet E."/>
            <person name="Bothwell J.H."/>
            <person name="Bowler C."/>
            <person name="Boyen C."/>
            <person name="Brownlee C."/>
            <person name="Carrano C.J."/>
            <person name="Charrier B."/>
            <person name="Cho G.Y."/>
            <person name="Coelho S.M."/>
            <person name="Collen J."/>
            <person name="Corre E."/>
            <person name="Da Silva C."/>
            <person name="Delage L."/>
            <person name="Delaroque N."/>
            <person name="Dittami S.M."/>
            <person name="Doulbeau S."/>
            <person name="Elias M."/>
            <person name="Farnham G."/>
            <person name="Gachon C.M."/>
            <person name="Gschloessl B."/>
            <person name="Heesch S."/>
            <person name="Jabbari K."/>
            <person name="Jubin C."/>
            <person name="Kawai H."/>
            <person name="Kimura K."/>
            <person name="Kloareg B."/>
            <person name="Kupper F.C."/>
            <person name="Lang D."/>
            <person name="Le Bail A."/>
            <person name="Leblanc C."/>
            <person name="Lerouge P."/>
            <person name="Lohr M."/>
            <person name="Lopez P.J."/>
            <person name="Martens C."/>
            <person name="Maumus F."/>
            <person name="Michel G."/>
            <person name="Miranda-Saavedra D."/>
            <person name="Morales J."/>
            <person name="Moreau H."/>
            <person name="Motomura T."/>
            <person name="Nagasato C."/>
            <person name="Napoli C.A."/>
            <person name="Nelson D.R."/>
            <person name="Nyvall-Collen P."/>
            <person name="Peters A.F."/>
            <person name="Pommier C."/>
            <person name="Potin P."/>
            <person name="Poulain J."/>
            <person name="Quesneville H."/>
            <person name="Read B."/>
            <person name="Rensing S.A."/>
            <person name="Ritter A."/>
            <person name="Rousvoal S."/>
            <person name="Samanta M."/>
            <person name="Samson G."/>
            <person name="Schroeder D.C."/>
            <person name="Segurens B."/>
            <person name="Strittmatter M."/>
            <person name="Tonon T."/>
            <person name="Tregear J.W."/>
            <person name="Valentin K."/>
            <person name="von Dassow P."/>
            <person name="Yamagishi T."/>
            <person name="Van de Peer Y."/>
            <person name="Wincker P."/>
        </authorList>
    </citation>
    <scope>NUCLEOTIDE SEQUENCE [LARGE SCALE GENOMIC DNA]</scope>
    <source>
        <strain evidence="9">Ec32 / CCAP1310/4</strain>
    </source>
</reference>
<feature type="chain" id="PRO_5003117228" evidence="6">
    <location>
        <begin position="23"/>
        <end position="395"/>
    </location>
</feature>
<dbReference type="InterPro" id="IPR025774">
    <property type="entry name" value="PiNMT-like"/>
</dbReference>
<feature type="region of interest" description="SAM motif III" evidence="4">
    <location>
        <begin position="268"/>
        <end position="277"/>
    </location>
</feature>
<accession>D8LHY0</accession>
<feature type="compositionally biased region" description="Basic residues" evidence="5">
    <location>
        <begin position="93"/>
        <end position="104"/>
    </location>
</feature>
<dbReference type="eggNOG" id="KOG1269">
    <property type="taxonomic scope" value="Eukaryota"/>
</dbReference>
<dbReference type="STRING" id="2880.D8LHY0"/>
<dbReference type="OrthoDB" id="8300214at2759"/>
<evidence type="ECO:0000313" key="8">
    <source>
        <dbReference type="EMBL" id="CBN74411.1"/>
    </source>
</evidence>
<dbReference type="Gene3D" id="3.40.50.150">
    <property type="entry name" value="Vaccinia Virus protein VP39"/>
    <property type="match status" value="1"/>
</dbReference>
<comment type="similarity">
    <text evidence="4">Belongs to the class I-like SAM-binding methyltransferase superfamily. gTMT family.</text>
</comment>
<dbReference type="EMBL" id="FN648376">
    <property type="protein sequence ID" value="CBN74411.1"/>
    <property type="molecule type" value="Genomic_DNA"/>
</dbReference>
<feature type="domain" description="Methyltransferase type 11" evidence="7">
    <location>
        <begin position="179"/>
        <end position="276"/>
    </location>
</feature>
<feature type="region of interest" description="Disordered" evidence="5">
    <location>
        <begin position="60"/>
        <end position="109"/>
    </location>
</feature>
<dbReference type="InterPro" id="IPR050447">
    <property type="entry name" value="Erg6_SMT_methyltransf"/>
</dbReference>
<dbReference type="InParanoid" id="D8LHY0"/>
<evidence type="ECO:0000256" key="4">
    <source>
        <dbReference type="PROSITE-ProRule" id="PRU00914"/>
    </source>
</evidence>
<keyword evidence="6" id="KW-0732">Signal</keyword>
<evidence type="ECO:0000256" key="1">
    <source>
        <dbReference type="ARBA" id="ARBA00022603"/>
    </source>
</evidence>
<evidence type="ECO:0000256" key="5">
    <source>
        <dbReference type="SAM" id="MobiDB-lite"/>
    </source>
</evidence>
<dbReference type="AlphaFoldDB" id="D8LHY0"/>
<evidence type="ECO:0000256" key="3">
    <source>
        <dbReference type="ARBA" id="ARBA00022691"/>
    </source>
</evidence>
<dbReference type="OMA" id="GIWEREY"/>
<dbReference type="InterPro" id="IPR029063">
    <property type="entry name" value="SAM-dependent_MTases_sf"/>
</dbReference>
<dbReference type="GO" id="GO:0032259">
    <property type="term" value="P:methylation"/>
    <property type="evidence" value="ECO:0007669"/>
    <property type="project" value="UniProtKB-UniRule"/>
</dbReference>
<organism evidence="8 9">
    <name type="scientific">Ectocarpus siliculosus</name>
    <name type="common">Brown alga</name>
    <name type="synonym">Conferva siliculosa</name>
    <dbReference type="NCBI Taxonomy" id="2880"/>
    <lineage>
        <taxon>Eukaryota</taxon>
        <taxon>Sar</taxon>
        <taxon>Stramenopiles</taxon>
        <taxon>Ochrophyta</taxon>
        <taxon>PX clade</taxon>
        <taxon>Phaeophyceae</taxon>
        <taxon>Ectocarpales</taxon>
        <taxon>Ectocarpaceae</taxon>
        <taxon>Ectocarpus</taxon>
    </lineage>
</organism>
<dbReference type="PANTHER" id="PTHR44068:SF11">
    <property type="entry name" value="GERANYL DIPHOSPHATE 2-C-METHYLTRANSFERASE"/>
    <property type="match status" value="1"/>
</dbReference>
<protein>
    <submittedName>
        <fullName evidence="8">Gamma-tocopherol methyltransferase</fullName>
    </submittedName>
</protein>
<feature type="signal peptide" evidence="6">
    <location>
        <begin position="1"/>
        <end position="22"/>
    </location>
</feature>
<evidence type="ECO:0000256" key="2">
    <source>
        <dbReference type="ARBA" id="ARBA00022679"/>
    </source>
</evidence>
<gene>
    <name evidence="8" type="primary">TMT</name>
    <name evidence="8" type="ORF">Esi_0020_0126</name>
</gene>
<dbReference type="PANTHER" id="PTHR44068">
    <property type="entry name" value="ZGC:194242"/>
    <property type="match status" value="1"/>
</dbReference>
<keyword evidence="2 4" id="KW-0808">Transferase</keyword>
<feature type="region of interest" description="SAM motif II" evidence="4">
    <location>
        <begin position="241"/>
        <end position="249"/>
    </location>
</feature>
<name>D8LHY0_ECTSI</name>
<dbReference type="Pfam" id="PF08241">
    <property type="entry name" value="Methyltransf_11"/>
    <property type="match status" value="1"/>
</dbReference>
<feature type="region of interest" description="SAM motif I" evidence="4">
    <location>
        <begin position="178"/>
        <end position="187"/>
    </location>
</feature>